<sequence>MLKKLTIKTRLIFAFSIMVIAMIGLGLYSISSVSKVNNQSSLISDEWLPAMDAAHTLNTMTSDYRISELRYVMAGGRPELLEQMKARLEEEGKGLQQHIDNYDQKLSGQEEREIYEKFKQEWNDYLKTSEQVRAFVAQHRTDDAFDLISGDSKKEFDDASNSLLNLVKFNQSNADKESDEADAMYSSTFGVLITILIVMALVAVGLAVLIVLSITRPIGKLSKAAEALALGDVSVSVDTTSQDEIGKLMQAFSRMIGSIRDQARVVEQVANGDLTVQVKVRSEQDLMGIKLQEMVERNNEILASINTAADQVASGSKQVSDSSIALSQGATEQASSVEQLTASLEEISTQTKLNAQNANEANKLAADSKQSALQGNEQMKDMLGAMREINEASGSISKIIKVIDEIAFQTNILALNAAVEAARAGQHGKGFAVVAEEVRNLAARSANAAKETTDMIEGSINKVQEGTRIADQTAEALKSIVGDIEQVAGLVGDIAMASTEQAAAITQINQGISQVSQVIQTNSATSEESAAASEELSSQAGLLKQQVARFKLKRSHYADYAGREEMNPEVLRVLEQMNEPRKSEFGSGTGAPKILLSDSEFGKY</sequence>
<keyword evidence="3" id="KW-0145">Chemotaxis</keyword>
<keyword evidence="4 8" id="KW-0472">Membrane</keyword>
<keyword evidence="6" id="KW-0807">Transducer</keyword>
<comment type="similarity">
    <text evidence="5">Belongs to the methyl-accepting chemotaxis (MCP) protein family.</text>
</comment>
<dbReference type="InterPro" id="IPR003660">
    <property type="entry name" value="HAMP_dom"/>
</dbReference>
<dbReference type="GO" id="GO:0004888">
    <property type="term" value="F:transmembrane signaling receptor activity"/>
    <property type="evidence" value="ECO:0007669"/>
    <property type="project" value="InterPro"/>
</dbReference>
<organism evidence="11 12">
    <name type="scientific">Paenibacillus mellifer</name>
    <dbReference type="NCBI Taxonomy" id="2937794"/>
    <lineage>
        <taxon>Bacteria</taxon>
        <taxon>Bacillati</taxon>
        <taxon>Bacillota</taxon>
        <taxon>Bacilli</taxon>
        <taxon>Bacillales</taxon>
        <taxon>Paenibacillaceae</taxon>
        <taxon>Paenibacillus</taxon>
    </lineage>
</organism>
<dbReference type="Gene3D" id="6.10.340.10">
    <property type="match status" value="1"/>
</dbReference>
<evidence type="ECO:0000256" key="1">
    <source>
        <dbReference type="ARBA" id="ARBA00004236"/>
    </source>
</evidence>
<dbReference type="GO" id="GO:0005886">
    <property type="term" value="C:plasma membrane"/>
    <property type="evidence" value="ECO:0007669"/>
    <property type="project" value="UniProtKB-SubCell"/>
</dbReference>
<dbReference type="AlphaFoldDB" id="A0A9X2BU12"/>
<keyword evidence="2" id="KW-1003">Cell membrane</keyword>
<dbReference type="CDD" id="cd06225">
    <property type="entry name" value="HAMP"/>
    <property type="match status" value="1"/>
</dbReference>
<evidence type="ECO:0000313" key="11">
    <source>
        <dbReference type="EMBL" id="MCK8488526.1"/>
    </source>
</evidence>
<dbReference type="SUPFAM" id="SSF58104">
    <property type="entry name" value="Methyl-accepting chemotaxis protein (MCP) signaling domain"/>
    <property type="match status" value="1"/>
</dbReference>
<evidence type="ECO:0000256" key="6">
    <source>
        <dbReference type="PROSITE-ProRule" id="PRU00284"/>
    </source>
</evidence>
<dbReference type="SMART" id="SM00283">
    <property type="entry name" value="MA"/>
    <property type="match status" value="1"/>
</dbReference>
<evidence type="ECO:0000313" key="12">
    <source>
        <dbReference type="Proteomes" id="UP001139534"/>
    </source>
</evidence>
<dbReference type="FunFam" id="1.10.287.950:FF:000001">
    <property type="entry name" value="Methyl-accepting chemotaxis sensory transducer"/>
    <property type="match status" value="1"/>
</dbReference>
<dbReference type="PROSITE" id="PS50885">
    <property type="entry name" value="HAMP"/>
    <property type="match status" value="1"/>
</dbReference>
<comment type="subcellular location">
    <subcellularLocation>
        <location evidence="1">Cell membrane</location>
    </subcellularLocation>
</comment>
<feature type="transmembrane region" description="Helical" evidence="8">
    <location>
        <begin position="12"/>
        <end position="30"/>
    </location>
</feature>
<proteinExistence type="inferred from homology"/>
<dbReference type="Pfam" id="PF00015">
    <property type="entry name" value="MCPsignal"/>
    <property type="match status" value="1"/>
</dbReference>
<gene>
    <name evidence="11" type="ORF">M0651_15230</name>
</gene>
<evidence type="ECO:0000256" key="8">
    <source>
        <dbReference type="SAM" id="Phobius"/>
    </source>
</evidence>
<evidence type="ECO:0000259" key="9">
    <source>
        <dbReference type="PROSITE" id="PS50111"/>
    </source>
</evidence>
<dbReference type="PANTHER" id="PTHR43531">
    <property type="entry name" value="PROTEIN ICFG"/>
    <property type="match status" value="1"/>
</dbReference>
<dbReference type="PRINTS" id="PR00260">
    <property type="entry name" value="CHEMTRNSDUCR"/>
</dbReference>
<dbReference type="InterPro" id="IPR004090">
    <property type="entry name" value="Chemotax_Me-accpt_rcpt"/>
</dbReference>
<dbReference type="RefSeq" id="WP_248552602.1">
    <property type="nucleotide sequence ID" value="NZ_JALPRK010000014.1"/>
</dbReference>
<reference evidence="11" key="1">
    <citation type="submission" date="2022-04" db="EMBL/GenBank/DDBJ databases">
        <authorList>
            <person name="Seo M.-J."/>
        </authorList>
    </citation>
    <scope>NUCLEOTIDE SEQUENCE</scope>
    <source>
        <strain evidence="11">MBLB2552</strain>
    </source>
</reference>
<dbReference type="PROSITE" id="PS50111">
    <property type="entry name" value="CHEMOTAXIS_TRANSDUC_2"/>
    <property type="match status" value="1"/>
</dbReference>
<comment type="caution">
    <text evidence="11">The sequence shown here is derived from an EMBL/GenBank/DDBJ whole genome shotgun (WGS) entry which is preliminary data.</text>
</comment>
<dbReference type="Pfam" id="PF00672">
    <property type="entry name" value="HAMP"/>
    <property type="match status" value="1"/>
</dbReference>
<dbReference type="EMBL" id="JALPRK010000014">
    <property type="protein sequence ID" value="MCK8488526.1"/>
    <property type="molecule type" value="Genomic_DNA"/>
</dbReference>
<feature type="transmembrane region" description="Helical" evidence="8">
    <location>
        <begin position="189"/>
        <end position="214"/>
    </location>
</feature>
<evidence type="ECO:0000256" key="5">
    <source>
        <dbReference type="ARBA" id="ARBA00029447"/>
    </source>
</evidence>
<evidence type="ECO:0000256" key="3">
    <source>
        <dbReference type="ARBA" id="ARBA00022500"/>
    </source>
</evidence>
<keyword evidence="8" id="KW-1133">Transmembrane helix</keyword>
<feature type="region of interest" description="Disordered" evidence="7">
    <location>
        <begin position="580"/>
        <end position="604"/>
    </location>
</feature>
<name>A0A9X2BU12_9BACL</name>
<evidence type="ECO:0000256" key="2">
    <source>
        <dbReference type="ARBA" id="ARBA00022475"/>
    </source>
</evidence>
<keyword evidence="12" id="KW-1185">Reference proteome</keyword>
<protein>
    <submittedName>
        <fullName evidence="11">Methyl-accepting chemotaxis protein</fullName>
    </submittedName>
</protein>
<dbReference type="InterPro" id="IPR051310">
    <property type="entry name" value="MCP_chemotaxis"/>
</dbReference>
<dbReference type="GO" id="GO:0006935">
    <property type="term" value="P:chemotaxis"/>
    <property type="evidence" value="ECO:0007669"/>
    <property type="project" value="UniProtKB-KW"/>
</dbReference>
<dbReference type="Gene3D" id="1.10.287.950">
    <property type="entry name" value="Methyl-accepting chemotaxis protein"/>
    <property type="match status" value="1"/>
</dbReference>
<dbReference type="GO" id="GO:0007165">
    <property type="term" value="P:signal transduction"/>
    <property type="evidence" value="ECO:0007669"/>
    <property type="project" value="UniProtKB-KW"/>
</dbReference>
<accession>A0A9X2BU12</accession>
<evidence type="ECO:0000256" key="7">
    <source>
        <dbReference type="SAM" id="MobiDB-lite"/>
    </source>
</evidence>
<dbReference type="Proteomes" id="UP001139534">
    <property type="component" value="Unassembled WGS sequence"/>
</dbReference>
<dbReference type="InterPro" id="IPR004089">
    <property type="entry name" value="MCPsignal_dom"/>
</dbReference>
<dbReference type="Pfam" id="PF12729">
    <property type="entry name" value="4HB_MCP_1"/>
    <property type="match status" value="1"/>
</dbReference>
<evidence type="ECO:0000256" key="4">
    <source>
        <dbReference type="ARBA" id="ARBA00023136"/>
    </source>
</evidence>
<feature type="domain" description="HAMP" evidence="10">
    <location>
        <begin position="212"/>
        <end position="264"/>
    </location>
</feature>
<dbReference type="PANTHER" id="PTHR43531:SF11">
    <property type="entry name" value="METHYL-ACCEPTING CHEMOTAXIS PROTEIN 3"/>
    <property type="match status" value="1"/>
</dbReference>
<dbReference type="CDD" id="cd11386">
    <property type="entry name" value="MCP_signal"/>
    <property type="match status" value="1"/>
</dbReference>
<dbReference type="InterPro" id="IPR024478">
    <property type="entry name" value="HlyB_4HB_MCP"/>
</dbReference>
<evidence type="ECO:0000259" key="10">
    <source>
        <dbReference type="PROSITE" id="PS50885"/>
    </source>
</evidence>
<feature type="domain" description="Methyl-accepting transducer" evidence="9">
    <location>
        <begin position="308"/>
        <end position="537"/>
    </location>
</feature>
<dbReference type="SMART" id="SM00304">
    <property type="entry name" value="HAMP"/>
    <property type="match status" value="1"/>
</dbReference>
<keyword evidence="8" id="KW-0812">Transmembrane</keyword>